<protein>
    <recommendedName>
        <fullName evidence="1">Penicillin-binding protein activator LpoB</fullName>
    </recommendedName>
</protein>
<evidence type="ECO:0000313" key="4">
    <source>
        <dbReference type="Proteomes" id="UP000838672"/>
    </source>
</evidence>
<evidence type="ECO:0000256" key="1">
    <source>
        <dbReference type="NCBIfam" id="TIGR02722"/>
    </source>
</evidence>
<proteinExistence type="predicted"/>
<name>A0ABN8DUX6_9VIBR</name>
<sequence length="201" mass="22077">MKKTALAALFASALLSGCQSMMSPSTAYIDASDTQQHVAASLSYADFHKAATEMADELIATPGLAKANGARAIVYVGDVTNDTMQQFDTDQLTKTLRVKMLQSGKFAMTTAYGEDGATRDFRTLDKSPTTNKRTRLKKDGVVIPDYSLIGKIIQRDTMLDNGQTRIEYYFQLTLTNLEYGVAFWEGERVIGKVTSGETVSW</sequence>
<dbReference type="PROSITE" id="PS51257">
    <property type="entry name" value="PROKAR_LIPOPROTEIN"/>
    <property type="match status" value="1"/>
</dbReference>
<reference evidence="3" key="1">
    <citation type="submission" date="2021-11" db="EMBL/GenBank/DDBJ databases">
        <authorList>
            <person name="Rodrigo-Torres L."/>
            <person name="Arahal R. D."/>
            <person name="Lucena T."/>
        </authorList>
    </citation>
    <scope>NUCLEOTIDE SEQUENCE</scope>
    <source>
        <strain evidence="3">CECT 7929</strain>
    </source>
</reference>
<dbReference type="EMBL" id="CAKLDI010000001">
    <property type="protein sequence ID" value="CAH0533157.1"/>
    <property type="molecule type" value="Genomic_DNA"/>
</dbReference>
<gene>
    <name evidence="3" type="ORF">VST7929_01018</name>
</gene>
<dbReference type="InterPro" id="IPR014094">
    <property type="entry name" value="LpoB"/>
</dbReference>
<evidence type="ECO:0000256" key="2">
    <source>
        <dbReference type="SAM" id="SignalP"/>
    </source>
</evidence>
<keyword evidence="4" id="KW-1185">Reference proteome</keyword>
<feature type="signal peptide" evidence="2">
    <location>
        <begin position="1"/>
        <end position="27"/>
    </location>
</feature>
<dbReference type="NCBIfam" id="TIGR02722">
    <property type="entry name" value="lp"/>
    <property type="match status" value="1"/>
</dbReference>
<organism evidence="3 4">
    <name type="scientific">Vibrio stylophorae</name>
    <dbReference type="NCBI Taxonomy" id="659351"/>
    <lineage>
        <taxon>Bacteria</taxon>
        <taxon>Pseudomonadati</taxon>
        <taxon>Pseudomonadota</taxon>
        <taxon>Gammaproteobacteria</taxon>
        <taxon>Vibrionales</taxon>
        <taxon>Vibrionaceae</taxon>
        <taxon>Vibrio</taxon>
    </lineage>
</organism>
<keyword evidence="2" id="KW-0732">Signal</keyword>
<dbReference type="Gene3D" id="3.40.50.10610">
    <property type="entry name" value="ABC-type transport auxiliary lipoprotein component"/>
    <property type="match status" value="1"/>
</dbReference>
<dbReference type="Pfam" id="PF13036">
    <property type="entry name" value="LpoB"/>
    <property type="match status" value="1"/>
</dbReference>
<dbReference type="Proteomes" id="UP000838672">
    <property type="component" value="Unassembled WGS sequence"/>
</dbReference>
<comment type="caution">
    <text evidence="3">The sequence shown here is derived from an EMBL/GenBank/DDBJ whole genome shotgun (WGS) entry which is preliminary data.</text>
</comment>
<accession>A0ABN8DUX6</accession>
<dbReference type="RefSeq" id="WP_237465421.1">
    <property type="nucleotide sequence ID" value="NZ_CAKLDI010000001.1"/>
</dbReference>
<feature type="chain" id="PRO_5047041896" description="Penicillin-binding protein activator LpoB" evidence="2">
    <location>
        <begin position="28"/>
        <end position="201"/>
    </location>
</feature>
<evidence type="ECO:0000313" key="3">
    <source>
        <dbReference type="EMBL" id="CAH0533157.1"/>
    </source>
</evidence>